<proteinExistence type="predicted"/>
<evidence type="ECO:0000313" key="2">
    <source>
        <dbReference type="EMBL" id="MDN5064841.1"/>
    </source>
</evidence>
<sequence>MTYQDRLLKVIPGGAHTYSRGFDQYPINAPEILKKGKGAYIYDENDKEFLDYGMALRAVNLGYANEKVNQAAIRQIEYGNNLTKPSLIELEAAELLVSMIDSADMVKFTKNGSTATTAAIKLSRAYTNRTLIARCAE</sequence>
<protein>
    <submittedName>
        <fullName evidence="2">Aminotransferase class III-fold pyridoxal phosphate-dependent enzyme</fullName>
    </submittedName>
</protein>
<feature type="non-terminal residue" evidence="2">
    <location>
        <position position="137"/>
    </location>
</feature>
<dbReference type="InterPro" id="IPR015424">
    <property type="entry name" value="PyrdxlP-dep_Trfase"/>
</dbReference>
<dbReference type="AlphaFoldDB" id="A0AAW7PUP1"/>
<dbReference type="PANTHER" id="PTHR43713">
    <property type="entry name" value="GLUTAMATE-1-SEMIALDEHYDE 2,1-AMINOMUTASE"/>
    <property type="match status" value="1"/>
</dbReference>
<dbReference type="EMBL" id="JAPZDC010000022">
    <property type="protein sequence ID" value="MDN5064841.1"/>
    <property type="molecule type" value="Genomic_DNA"/>
</dbReference>
<dbReference type="RefSeq" id="WP_301375392.1">
    <property type="nucleotide sequence ID" value="NZ_JAPZDC010000022.1"/>
</dbReference>
<dbReference type="PANTHER" id="PTHR43713:SF3">
    <property type="entry name" value="GLUTAMATE-1-SEMIALDEHYDE 2,1-AMINOMUTASE 1, CHLOROPLASTIC-RELATED"/>
    <property type="match status" value="1"/>
</dbReference>
<organism evidence="2 3">
    <name type="scientific">Aliarcobacter butzleri</name>
    <dbReference type="NCBI Taxonomy" id="28197"/>
    <lineage>
        <taxon>Bacteria</taxon>
        <taxon>Pseudomonadati</taxon>
        <taxon>Campylobacterota</taxon>
        <taxon>Epsilonproteobacteria</taxon>
        <taxon>Campylobacterales</taxon>
        <taxon>Arcobacteraceae</taxon>
        <taxon>Aliarcobacter</taxon>
    </lineage>
</organism>
<dbReference type="InterPro" id="IPR015422">
    <property type="entry name" value="PyrdxlP-dep_Trfase_small"/>
</dbReference>
<dbReference type="GO" id="GO:0030170">
    <property type="term" value="F:pyridoxal phosphate binding"/>
    <property type="evidence" value="ECO:0007669"/>
    <property type="project" value="InterPro"/>
</dbReference>
<dbReference type="SUPFAM" id="SSF53383">
    <property type="entry name" value="PLP-dependent transferases"/>
    <property type="match status" value="1"/>
</dbReference>
<dbReference type="Pfam" id="PF00202">
    <property type="entry name" value="Aminotran_3"/>
    <property type="match status" value="1"/>
</dbReference>
<dbReference type="InterPro" id="IPR005814">
    <property type="entry name" value="Aminotrans_3"/>
</dbReference>
<name>A0AAW7PUP1_9BACT</name>
<dbReference type="GO" id="GO:0008483">
    <property type="term" value="F:transaminase activity"/>
    <property type="evidence" value="ECO:0007669"/>
    <property type="project" value="UniProtKB-KW"/>
</dbReference>
<evidence type="ECO:0000256" key="1">
    <source>
        <dbReference type="ARBA" id="ARBA00001933"/>
    </source>
</evidence>
<comment type="cofactor">
    <cofactor evidence="1">
        <name>pyridoxal 5'-phosphate</name>
        <dbReference type="ChEBI" id="CHEBI:597326"/>
    </cofactor>
</comment>
<dbReference type="Gene3D" id="3.90.1150.10">
    <property type="entry name" value="Aspartate Aminotransferase, domain 1"/>
    <property type="match status" value="1"/>
</dbReference>
<evidence type="ECO:0000313" key="3">
    <source>
        <dbReference type="Proteomes" id="UP001171529"/>
    </source>
</evidence>
<comment type="caution">
    <text evidence="2">The sequence shown here is derived from an EMBL/GenBank/DDBJ whole genome shotgun (WGS) entry which is preliminary data.</text>
</comment>
<reference evidence="2" key="2">
    <citation type="journal article" date="2023" name="Microorganisms">
        <title>Genomic Characterization of Arcobacter butzleri Strains Isolated from Various Sources in Lithuania.</title>
        <authorList>
            <person name="Uljanovas D."/>
            <person name="Golz G."/>
            <person name="Fleischmann S."/>
            <person name="Kudirkiene E."/>
            <person name="Kasetiene N."/>
            <person name="Grineviciene A."/>
            <person name="Tamuleviciene E."/>
            <person name="Aksomaitiene J."/>
            <person name="Alter T."/>
            <person name="Malakauskas M."/>
        </authorList>
    </citation>
    <scope>NUCLEOTIDE SEQUENCE</scope>
    <source>
        <strain evidence="2">RCM39</strain>
    </source>
</reference>
<keyword evidence="2" id="KW-0808">Transferase</keyword>
<accession>A0AAW7PUP1</accession>
<reference evidence="2" key="1">
    <citation type="submission" date="2022-12" db="EMBL/GenBank/DDBJ databases">
        <authorList>
            <person name="Uljanovas D."/>
        </authorList>
    </citation>
    <scope>NUCLEOTIDE SEQUENCE</scope>
    <source>
        <strain evidence="2">RCM39</strain>
    </source>
</reference>
<gene>
    <name evidence="2" type="ORF">O8C91_11650</name>
</gene>
<dbReference type="Proteomes" id="UP001171529">
    <property type="component" value="Unassembled WGS sequence"/>
</dbReference>
<keyword evidence="2" id="KW-0032">Aminotransferase</keyword>